<feature type="region of interest" description="Disordered" evidence="1">
    <location>
        <begin position="67"/>
        <end position="86"/>
    </location>
</feature>
<evidence type="ECO:0000256" key="2">
    <source>
        <dbReference type="SAM" id="Phobius"/>
    </source>
</evidence>
<keyword evidence="2" id="KW-1133">Transmembrane helix</keyword>
<accession>A0A543E060</accession>
<proteinExistence type="predicted"/>
<protein>
    <recommendedName>
        <fullName evidence="5">Sporulation related protein</fullName>
    </recommendedName>
</protein>
<reference evidence="3 4" key="1">
    <citation type="submission" date="2019-06" db="EMBL/GenBank/DDBJ databases">
        <title>Sequencing the genomes of 1000 actinobacteria strains.</title>
        <authorList>
            <person name="Klenk H.-P."/>
        </authorList>
    </citation>
    <scope>NUCLEOTIDE SEQUENCE [LARGE SCALE GENOMIC DNA]</scope>
    <source>
        <strain evidence="3 4">DSM 45301</strain>
    </source>
</reference>
<keyword evidence="2" id="KW-0812">Transmembrane</keyword>
<organism evidence="3 4">
    <name type="scientific">Pseudonocardia kunmingensis</name>
    <dbReference type="NCBI Taxonomy" id="630975"/>
    <lineage>
        <taxon>Bacteria</taxon>
        <taxon>Bacillati</taxon>
        <taxon>Actinomycetota</taxon>
        <taxon>Actinomycetes</taxon>
        <taxon>Pseudonocardiales</taxon>
        <taxon>Pseudonocardiaceae</taxon>
        <taxon>Pseudonocardia</taxon>
    </lineage>
</organism>
<name>A0A543E060_9PSEU</name>
<keyword evidence="4" id="KW-1185">Reference proteome</keyword>
<gene>
    <name evidence="3" type="ORF">FB558_1754</name>
</gene>
<evidence type="ECO:0000313" key="4">
    <source>
        <dbReference type="Proteomes" id="UP000315677"/>
    </source>
</evidence>
<dbReference type="Proteomes" id="UP000315677">
    <property type="component" value="Unassembled WGS sequence"/>
</dbReference>
<evidence type="ECO:0008006" key="5">
    <source>
        <dbReference type="Google" id="ProtNLM"/>
    </source>
</evidence>
<feature type="transmembrane region" description="Helical" evidence="2">
    <location>
        <begin position="39"/>
        <end position="59"/>
    </location>
</feature>
<dbReference type="EMBL" id="VFPA01000001">
    <property type="protein sequence ID" value="TQM14975.1"/>
    <property type="molecule type" value="Genomic_DNA"/>
</dbReference>
<evidence type="ECO:0000256" key="1">
    <source>
        <dbReference type="SAM" id="MobiDB-lite"/>
    </source>
</evidence>
<evidence type="ECO:0000313" key="3">
    <source>
        <dbReference type="EMBL" id="TQM14975.1"/>
    </source>
</evidence>
<comment type="caution">
    <text evidence="3">The sequence shown here is derived from an EMBL/GenBank/DDBJ whole genome shotgun (WGS) entry which is preliminary data.</text>
</comment>
<keyword evidence="2" id="KW-0472">Membrane</keyword>
<sequence length="142" mass="14355">MLLAGSPRGPVRGAASHLRIDPGGRALPAGAAHNQGVTAAPLTALVGGVLMLAMILIALRWTFGTGRDQPAPHIPDPDDPTGDGLLTEVSRVPTEAAAQVLRSRLAAAGVRATVGRSGSAYRLLVFPADLAAARVVVSGPSD</sequence>
<dbReference type="AlphaFoldDB" id="A0A543E060"/>